<dbReference type="InterPro" id="IPR045518">
    <property type="entry name" value="2EXR"/>
</dbReference>
<dbReference type="AlphaFoldDB" id="A0A2J6R1W4"/>
<evidence type="ECO:0000313" key="2">
    <source>
        <dbReference type="EMBL" id="PMD32505.1"/>
    </source>
</evidence>
<organism evidence="2 3">
    <name type="scientific">Hyaloscypha variabilis (strain UAMH 11265 / GT02V1 / F)</name>
    <name type="common">Meliniomyces variabilis</name>
    <dbReference type="NCBI Taxonomy" id="1149755"/>
    <lineage>
        <taxon>Eukaryota</taxon>
        <taxon>Fungi</taxon>
        <taxon>Dikarya</taxon>
        <taxon>Ascomycota</taxon>
        <taxon>Pezizomycotina</taxon>
        <taxon>Leotiomycetes</taxon>
        <taxon>Helotiales</taxon>
        <taxon>Hyaloscyphaceae</taxon>
        <taxon>Hyaloscypha</taxon>
        <taxon>Hyaloscypha variabilis</taxon>
    </lineage>
</organism>
<feature type="domain" description="2EXR" evidence="1">
    <location>
        <begin position="25"/>
        <end position="151"/>
    </location>
</feature>
<evidence type="ECO:0000313" key="3">
    <source>
        <dbReference type="Proteomes" id="UP000235786"/>
    </source>
</evidence>
<dbReference type="EMBL" id="KZ613959">
    <property type="protein sequence ID" value="PMD32505.1"/>
    <property type="molecule type" value="Genomic_DNA"/>
</dbReference>
<protein>
    <recommendedName>
        <fullName evidence="1">2EXR domain-containing protein</fullName>
    </recommendedName>
</protein>
<evidence type="ECO:0000259" key="1">
    <source>
        <dbReference type="Pfam" id="PF20150"/>
    </source>
</evidence>
<dbReference type="Proteomes" id="UP000235786">
    <property type="component" value="Unassembled WGS sequence"/>
</dbReference>
<reference evidence="2 3" key="1">
    <citation type="submission" date="2016-04" db="EMBL/GenBank/DDBJ databases">
        <title>A degradative enzymes factory behind the ericoid mycorrhizal symbiosis.</title>
        <authorList>
            <consortium name="DOE Joint Genome Institute"/>
            <person name="Martino E."/>
            <person name="Morin E."/>
            <person name="Grelet G."/>
            <person name="Kuo A."/>
            <person name="Kohler A."/>
            <person name="Daghino S."/>
            <person name="Barry K."/>
            <person name="Choi C."/>
            <person name="Cichocki N."/>
            <person name="Clum A."/>
            <person name="Copeland A."/>
            <person name="Hainaut M."/>
            <person name="Haridas S."/>
            <person name="Labutti K."/>
            <person name="Lindquist E."/>
            <person name="Lipzen A."/>
            <person name="Khouja H.-R."/>
            <person name="Murat C."/>
            <person name="Ohm R."/>
            <person name="Olson A."/>
            <person name="Spatafora J."/>
            <person name="Veneault-Fourrey C."/>
            <person name="Henrissat B."/>
            <person name="Grigoriev I."/>
            <person name="Martin F."/>
            <person name="Perotto S."/>
        </authorList>
    </citation>
    <scope>NUCLEOTIDE SEQUENCE [LARGE SCALE GENOMIC DNA]</scope>
    <source>
        <strain evidence="2 3">F</strain>
    </source>
</reference>
<dbReference type="Pfam" id="PF20150">
    <property type="entry name" value="2EXR"/>
    <property type="match status" value="1"/>
</dbReference>
<dbReference type="OrthoDB" id="3596450at2759"/>
<name>A0A2J6R1W4_HYAVF</name>
<proteinExistence type="predicted"/>
<accession>A0A2J6R1W4</accession>
<dbReference type="PANTHER" id="PTHR35910">
    <property type="entry name" value="2EXR DOMAIN-CONTAINING PROTEIN"/>
    <property type="match status" value="1"/>
</dbReference>
<gene>
    <name evidence="2" type="ORF">L207DRAFT_572245</name>
</gene>
<keyword evidence="3" id="KW-1185">Reference proteome</keyword>
<sequence length="350" mass="39866">MASTTAITTTASLKSHEINEPLTEFALFRKLPIAIRCRVYGYIDTPYAEAHVHAIRGFPTKVLKDKAPNSQPIEPSPPSQLQWPNAEHVFPEQTPITYFTWNLQGGRFFSTTAPKVHPLLHTCKESRKYFTQKHNLVHAFGTLINLDRDIIFLDASTAIHHAEVNNPGIEAFAELLRHPELIKKIKHLAFHAEVRDYLWLGKCAEKMKGLLTDLEEVYLVWADDGRHTEVQKKISKISGNSLFFIDVSQEGFEHEFQFNKEMQNEMKAAMEQRWTIAAPDHKVSKTKIPTFKHVFAKEPVFGLDHGVVSYREFVLAQPPKPAVFVRASSTASSLHRKAIKNSVSLHGYKY</sequence>
<dbReference type="PANTHER" id="PTHR35910:SF6">
    <property type="entry name" value="2EXR DOMAIN-CONTAINING PROTEIN"/>
    <property type="match status" value="1"/>
</dbReference>